<reference evidence="2" key="2">
    <citation type="submission" date="2008-05" db="EMBL/GenBank/DDBJ databases">
        <title>Genome sequence of Clostridium botulinum Ba4 strain 657.</title>
        <authorList>
            <person name="Shrivastava S."/>
            <person name="Brown J.L."/>
            <person name="Bruce D."/>
            <person name="Detter C."/>
            <person name="Munk C."/>
            <person name="Smith L.A."/>
            <person name="Smith T.J."/>
            <person name="Sutton G."/>
            <person name="Brettin T.S."/>
        </authorList>
    </citation>
    <scope>NUCLEOTIDE SEQUENCE [LARGE SCALE GENOMIC DNA]</scope>
    <source>
        <strain evidence="2">657 / Type Ba4</strain>
    </source>
</reference>
<name>A0A3F3A227_CLOB6</name>
<reference evidence="1 2" key="1">
    <citation type="journal article" date="2007" name="PLoS ONE">
        <title>Analysis of the neurotoxin complex genes in Clostridium botulinum A1-A4 and B1 strains: BoNT/A3, /Ba4 and /B1 clusters are located within plasmids.</title>
        <authorList>
            <person name="Smith T.J."/>
            <person name="Hill K.K."/>
            <person name="Foley B.T."/>
            <person name="Detter J.C."/>
            <person name="Munk A.C."/>
            <person name="Bruce D.C."/>
            <person name="Doggett N.A."/>
            <person name="Smith L.A."/>
            <person name="Marks J.D."/>
            <person name="Xie G."/>
            <person name="Brettin T.S."/>
        </authorList>
    </citation>
    <scope>NUCLEOTIDE SEQUENCE [LARGE SCALE GENOMIC DNA]</scope>
    <source>
        <strain evidence="2">657 / Type Ba4</strain>
    </source>
</reference>
<dbReference type="AlphaFoldDB" id="A0A3F3A227"/>
<protein>
    <recommendedName>
        <fullName evidence="3">DUF1657 domain-containing protein</fullName>
    </recommendedName>
</protein>
<evidence type="ECO:0000313" key="2">
    <source>
        <dbReference type="Proteomes" id="UP000002333"/>
    </source>
</evidence>
<dbReference type="Pfam" id="PF07870">
    <property type="entry name" value="DUF1657"/>
    <property type="match status" value="1"/>
</dbReference>
<evidence type="ECO:0000313" key="1">
    <source>
        <dbReference type="EMBL" id="ACQ52161.1"/>
    </source>
</evidence>
<accession>A0A3F3A227</accession>
<gene>
    <name evidence="1" type="ordered locus">CLJ_B2298</name>
</gene>
<organism evidence="1 2">
    <name type="scientific">Clostridium botulinum (strain 657 / Type Ba4)</name>
    <dbReference type="NCBI Taxonomy" id="515621"/>
    <lineage>
        <taxon>Bacteria</taxon>
        <taxon>Bacillati</taxon>
        <taxon>Bacillota</taxon>
        <taxon>Clostridia</taxon>
        <taxon>Eubacteriales</taxon>
        <taxon>Clostridiaceae</taxon>
        <taxon>Clostridium</taxon>
    </lineage>
</organism>
<dbReference type="Proteomes" id="UP000002333">
    <property type="component" value="Chromosome"/>
</dbReference>
<dbReference type="EMBL" id="CP001083">
    <property type="protein sequence ID" value="ACQ52161.1"/>
    <property type="molecule type" value="Genomic_DNA"/>
</dbReference>
<dbReference type="InterPro" id="IPR012452">
    <property type="entry name" value="DUF1657"/>
</dbReference>
<sequence>MTVQSDLQKSIASCEAAKDSYSMMEQPTEEPQAKQMFNGMKSDIYRHLQFLNDRLSYLNQNNQLNE</sequence>
<evidence type="ECO:0008006" key="3">
    <source>
        <dbReference type="Google" id="ProtNLM"/>
    </source>
</evidence>
<proteinExistence type="predicted"/>
<dbReference type="KEGG" id="cbi:CLJ_B2298"/>